<dbReference type="Pfam" id="PF24466">
    <property type="entry name" value="DUF7578"/>
    <property type="match status" value="1"/>
</dbReference>
<dbReference type="EMBL" id="CAEQ01000787">
    <property type="protein sequence ID" value="CCD12568.1"/>
    <property type="molecule type" value="Genomic_DNA"/>
</dbReference>
<evidence type="ECO:0000313" key="3">
    <source>
        <dbReference type="Proteomes" id="UP000000702"/>
    </source>
</evidence>
<accession>F9W5W5</accession>
<gene>
    <name evidence="2" type="ORF">TCIL3000_0_34350</name>
</gene>
<organism evidence="2 3">
    <name type="scientific">Trypanosoma congolense (strain IL3000)</name>
    <dbReference type="NCBI Taxonomy" id="1068625"/>
    <lineage>
        <taxon>Eukaryota</taxon>
        <taxon>Discoba</taxon>
        <taxon>Euglenozoa</taxon>
        <taxon>Kinetoplastea</taxon>
        <taxon>Metakinetoplastina</taxon>
        <taxon>Trypanosomatida</taxon>
        <taxon>Trypanosomatidae</taxon>
        <taxon>Trypanosoma</taxon>
        <taxon>Nannomonas</taxon>
    </lineage>
</organism>
<dbReference type="VEuPathDB" id="TriTrypDB:TcIL3000_0_34350"/>
<name>F9W5W5_TRYCI</name>
<evidence type="ECO:0000259" key="1">
    <source>
        <dbReference type="Pfam" id="PF24466"/>
    </source>
</evidence>
<dbReference type="Proteomes" id="UP000000702">
    <property type="component" value="Unassembled WGS sequence"/>
</dbReference>
<proteinExistence type="predicted"/>
<reference evidence="2 3" key="2">
    <citation type="journal article" date="2012" name="Proc. Natl. Acad. Sci. U.S.A.">
        <title>Antigenic diversity is generated by distinct evolutionary mechanisms in African trypanosome species.</title>
        <authorList>
            <person name="Jackson A.P."/>
            <person name="Berry A."/>
            <person name="Aslett M."/>
            <person name="Allison H.C."/>
            <person name="Burton P."/>
            <person name="Vavrova-Anderson J."/>
            <person name="Brown R."/>
            <person name="Browne H."/>
            <person name="Corton N."/>
            <person name="Hauser H."/>
            <person name="Gamble J."/>
            <person name="Gilderthorp R."/>
            <person name="Marcello L."/>
            <person name="McQuillan J."/>
            <person name="Otto T.D."/>
            <person name="Quail M.A."/>
            <person name="Sanders M.J."/>
            <person name="van Tonder A."/>
            <person name="Ginger M.L."/>
            <person name="Field M.C."/>
            <person name="Barry J.D."/>
            <person name="Hertz-Fowler C."/>
            <person name="Berriman M."/>
        </authorList>
    </citation>
    <scope>NUCLEOTIDE SEQUENCE [LARGE SCALE GENOMIC DNA]</scope>
    <source>
        <strain evidence="2 3">IL3000</strain>
    </source>
</reference>
<dbReference type="InterPro" id="IPR056000">
    <property type="entry name" value="DUF7578"/>
</dbReference>
<keyword evidence="3" id="KW-1185">Reference proteome</keyword>
<protein>
    <submittedName>
        <fullName evidence="2">WGS project CAEQ00000000 data, annotated contig 1391</fullName>
    </submittedName>
</protein>
<dbReference type="AlphaFoldDB" id="F9W5W5"/>
<evidence type="ECO:0000313" key="2">
    <source>
        <dbReference type="EMBL" id="CCD12568.1"/>
    </source>
</evidence>
<reference evidence="3" key="1">
    <citation type="submission" date="2011-07" db="EMBL/GenBank/DDBJ databases">
        <title>Divergent evolution of antigenic variation in African trypanosomes.</title>
        <authorList>
            <person name="Jackson A.P."/>
            <person name="Berry A."/>
            <person name="Allison H.C."/>
            <person name="Burton P."/>
            <person name="Anderson J."/>
            <person name="Aslett M."/>
            <person name="Brown R."/>
            <person name="Corton N."/>
            <person name="Harris D."/>
            <person name="Hauser H."/>
            <person name="Gamble J."/>
            <person name="Gilderthorp R."/>
            <person name="McQuillan J."/>
            <person name="Quail M.A."/>
            <person name="Sanders M."/>
            <person name="Van Tonder A."/>
            <person name="Ginger M.L."/>
            <person name="Donelson J.E."/>
            <person name="Field M.C."/>
            <person name="Barry J.D."/>
            <person name="Berriman M."/>
            <person name="Hertz-Fowler C."/>
        </authorList>
    </citation>
    <scope>NUCLEOTIDE SEQUENCE [LARGE SCALE GENOMIC DNA]</scope>
    <source>
        <strain evidence="3">IL3000</strain>
    </source>
</reference>
<sequence length="181" mass="19976">MARRGVRRTRDEMEEEAVAPVVRAEAAARGEVATGTVGAVRPVAMRNDAVARVSDTRTLDSLVKEELLEDCGGLDDMSPRDFLMTHFGRAVGYLTASMSDFIANPSFFLKDEALRTLVTDSEPYREYELYKTMREGADRLRAMGVIGLRRWESAVATNEVEGGDVHVKGKLNAALLSARHN</sequence>
<comment type="caution">
    <text evidence="2">The sequence shown here is derived from an EMBL/GenBank/DDBJ whole genome shotgun (WGS) entry which is preliminary data.</text>
</comment>
<feature type="domain" description="DUF7578" evidence="1">
    <location>
        <begin position="74"/>
        <end position="130"/>
    </location>
</feature>